<organism evidence="2">
    <name type="scientific">Dyadobacter sp. 676</name>
    <dbReference type="NCBI Taxonomy" id="3088362"/>
    <lineage>
        <taxon>Bacteria</taxon>
        <taxon>Pseudomonadati</taxon>
        <taxon>Bacteroidota</taxon>
        <taxon>Cytophagia</taxon>
        <taxon>Cytophagales</taxon>
        <taxon>Spirosomataceae</taxon>
        <taxon>Dyadobacter</taxon>
    </lineage>
</organism>
<gene>
    <name evidence="2" type="ORF">ABV298_27515</name>
</gene>
<proteinExistence type="predicted"/>
<evidence type="ECO:0000256" key="1">
    <source>
        <dbReference type="SAM" id="MobiDB-lite"/>
    </source>
</evidence>
<dbReference type="EMBL" id="CP159289">
    <property type="protein sequence ID" value="XCH24022.1"/>
    <property type="molecule type" value="Genomic_DNA"/>
</dbReference>
<sequence length="94" mass="10551">MPSSSSSFCLDRGGLTKKKQKNQGEKKLPPTGSTHLFAYVKQSIKGLIVDLFPYPPIYSGVRGVDKKAGCGRVSRVEAFFCLDFFCYFLYQDKK</sequence>
<name>A0AAU8FI25_9BACT</name>
<accession>A0AAU8FI25</accession>
<dbReference type="AlphaFoldDB" id="A0AAU8FI25"/>
<evidence type="ECO:0000313" key="2">
    <source>
        <dbReference type="EMBL" id="XCH24022.1"/>
    </source>
</evidence>
<protein>
    <recommendedName>
        <fullName evidence="3">Transposase</fullName>
    </recommendedName>
</protein>
<evidence type="ECO:0008006" key="3">
    <source>
        <dbReference type="Google" id="ProtNLM"/>
    </source>
</evidence>
<dbReference type="RefSeq" id="WP_353719346.1">
    <property type="nucleotide sequence ID" value="NZ_CP159289.1"/>
</dbReference>
<reference evidence="2" key="1">
    <citation type="submission" date="2024-06" db="EMBL/GenBank/DDBJ databases">
        <title>Sequencing and assembly of the genome of Dyadobacter sp. strain 676, a symbiont of Cyamopsis tetragonoloba.</title>
        <authorList>
            <person name="Guro P."/>
            <person name="Sazanova A."/>
            <person name="Kuznetsova I."/>
            <person name="Belimov A."/>
            <person name="Safronova V."/>
        </authorList>
    </citation>
    <scope>NUCLEOTIDE SEQUENCE</scope>
    <source>
        <strain evidence="2">676</strain>
    </source>
</reference>
<feature type="region of interest" description="Disordered" evidence="1">
    <location>
        <begin position="1"/>
        <end position="32"/>
    </location>
</feature>